<dbReference type="PANTHER" id="PTHR11056">
    <property type="entry name" value="HOMOGENTISATE 1,2-DIOXYGENASE"/>
    <property type="match status" value="1"/>
</dbReference>
<dbReference type="GO" id="GO:0006559">
    <property type="term" value="P:L-phenylalanine catabolic process"/>
    <property type="evidence" value="ECO:0007669"/>
    <property type="project" value="UniProtKB-KW"/>
</dbReference>
<dbReference type="NCBIfam" id="TIGR01015">
    <property type="entry name" value="hmgA"/>
    <property type="match status" value="1"/>
</dbReference>
<evidence type="ECO:0000256" key="4">
    <source>
        <dbReference type="ARBA" id="ARBA00013127"/>
    </source>
</evidence>
<keyword evidence="7" id="KW-0223">Dioxygenase</keyword>
<evidence type="ECO:0000256" key="2">
    <source>
        <dbReference type="ARBA" id="ARBA00004704"/>
    </source>
</evidence>
<dbReference type="InterPro" id="IPR005708">
    <property type="entry name" value="Homogentis_dOase"/>
</dbReference>
<dbReference type="GO" id="GO:0004411">
    <property type="term" value="F:homogentisate 1,2-dioxygenase activity"/>
    <property type="evidence" value="ECO:0007669"/>
    <property type="project" value="UniProtKB-EC"/>
</dbReference>
<feature type="compositionally biased region" description="Basic and acidic residues" evidence="13">
    <location>
        <begin position="388"/>
        <end position="401"/>
    </location>
</feature>
<evidence type="ECO:0000256" key="8">
    <source>
        <dbReference type="ARBA" id="ARBA00023002"/>
    </source>
</evidence>
<proteinExistence type="inferred from homology"/>
<dbReference type="CDD" id="cd07000">
    <property type="entry name" value="cupin_HGO_N"/>
    <property type="match status" value="1"/>
</dbReference>
<feature type="binding site" evidence="12">
    <location>
        <position position="349"/>
    </location>
    <ligand>
        <name>Fe cation</name>
        <dbReference type="ChEBI" id="CHEBI:24875"/>
    </ligand>
</feature>
<keyword evidence="10" id="KW-0585">Phenylalanine catabolism</keyword>
<dbReference type="Pfam" id="PF04209">
    <property type="entry name" value="HgmA_C"/>
    <property type="match status" value="1"/>
</dbReference>
<dbReference type="AlphaFoldDB" id="A0AAN8EWS3"/>
<dbReference type="GO" id="GO:0006572">
    <property type="term" value="P:L-tyrosine catabolic process"/>
    <property type="evidence" value="ECO:0007669"/>
    <property type="project" value="UniProtKB-KW"/>
</dbReference>
<dbReference type="EC" id="1.13.11.5" evidence="4"/>
<comment type="cofactor">
    <cofactor evidence="1 12">
        <name>Fe cation</name>
        <dbReference type="ChEBI" id="CHEBI:24875"/>
    </cofactor>
</comment>
<dbReference type="GO" id="GO:0046872">
    <property type="term" value="F:metal ion binding"/>
    <property type="evidence" value="ECO:0007669"/>
    <property type="project" value="UniProtKB-KW"/>
</dbReference>
<comment type="pathway">
    <text evidence="2">Amino-acid degradation; L-phenylalanine degradation; acetoacetate and fumarate from L-phenylalanine: step 4/6.</text>
</comment>
<dbReference type="InterPro" id="IPR011051">
    <property type="entry name" value="RmlC_Cupin_sf"/>
</dbReference>
<dbReference type="GO" id="GO:0005737">
    <property type="term" value="C:cytoplasm"/>
    <property type="evidence" value="ECO:0007669"/>
    <property type="project" value="TreeGrafter"/>
</dbReference>
<dbReference type="Pfam" id="PF20510">
    <property type="entry name" value="HgmA_N"/>
    <property type="match status" value="1"/>
</dbReference>
<dbReference type="Proteomes" id="UP001316803">
    <property type="component" value="Unassembled WGS sequence"/>
</dbReference>
<feature type="binding site" evidence="12">
    <location>
        <position position="386"/>
    </location>
    <ligand>
        <name>homogentisate</name>
        <dbReference type="ChEBI" id="CHEBI:16169"/>
    </ligand>
</feature>
<dbReference type="FunFam" id="2.60.120.10:FF:000034">
    <property type="entry name" value="Homogentisate 1,2-dioxygenase"/>
    <property type="match status" value="1"/>
</dbReference>
<dbReference type="PANTHER" id="PTHR11056:SF0">
    <property type="entry name" value="HOMOGENTISATE 1,2-DIOXYGENASE"/>
    <property type="match status" value="1"/>
</dbReference>
<evidence type="ECO:0000259" key="14">
    <source>
        <dbReference type="Pfam" id="PF04209"/>
    </source>
</evidence>
<comment type="caution">
    <text evidence="16">The sequence shown here is derived from an EMBL/GenBank/DDBJ whole genome shotgun (WGS) entry which is preliminary data.</text>
</comment>
<evidence type="ECO:0000256" key="12">
    <source>
        <dbReference type="PIRSR" id="PIRSR605708-2"/>
    </source>
</evidence>
<feature type="binding site" evidence="12">
    <location>
        <position position="355"/>
    </location>
    <ligand>
        <name>Fe cation</name>
        <dbReference type="ChEBI" id="CHEBI:24875"/>
    </ligand>
</feature>
<keyword evidence="17" id="KW-1185">Reference proteome</keyword>
<feature type="binding site" evidence="12">
    <location>
        <position position="364"/>
    </location>
    <ligand>
        <name>homogentisate</name>
        <dbReference type="ChEBI" id="CHEBI:16169"/>
    </ligand>
</feature>
<evidence type="ECO:0000313" key="16">
    <source>
        <dbReference type="EMBL" id="KAK5947771.1"/>
    </source>
</evidence>
<evidence type="ECO:0000256" key="5">
    <source>
        <dbReference type="ARBA" id="ARBA00022723"/>
    </source>
</evidence>
<comment type="similarity">
    <text evidence="3">Belongs to the homogentisate dioxygenase family.</text>
</comment>
<gene>
    <name evidence="16" type="ORF">OHC33_011198</name>
</gene>
<evidence type="ECO:0000256" key="1">
    <source>
        <dbReference type="ARBA" id="ARBA00001962"/>
    </source>
</evidence>
<keyword evidence="8" id="KW-0560">Oxidoreductase</keyword>
<feature type="binding site" evidence="12">
    <location>
        <position position="386"/>
    </location>
    <ligand>
        <name>Fe cation</name>
        <dbReference type="ChEBI" id="CHEBI:24875"/>
    </ligand>
</feature>
<reference evidence="16 17" key="1">
    <citation type="submission" date="2022-12" db="EMBL/GenBank/DDBJ databases">
        <title>Genomic features and morphological characterization of a novel Knufia sp. strain isolated from spacecraft assembly facility.</title>
        <authorList>
            <person name="Teixeira M."/>
            <person name="Chander A.M."/>
            <person name="Stajich J.E."/>
            <person name="Venkateswaran K."/>
        </authorList>
    </citation>
    <scope>NUCLEOTIDE SEQUENCE [LARGE SCALE GENOMIC DNA]</scope>
    <source>
        <strain evidence="16 17">FJI-L2-BK-P2</strain>
    </source>
</reference>
<name>A0AAN8EWS3_9EURO</name>
<feature type="domain" description="Homogentisate 1,2-dioxygenase C-terminal" evidence="14">
    <location>
        <begin position="294"/>
        <end position="450"/>
    </location>
</feature>
<evidence type="ECO:0000256" key="10">
    <source>
        <dbReference type="ARBA" id="ARBA00023232"/>
    </source>
</evidence>
<organism evidence="16 17">
    <name type="scientific">Knufia fluminis</name>
    <dbReference type="NCBI Taxonomy" id="191047"/>
    <lineage>
        <taxon>Eukaryota</taxon>
        <taxon>Fungi</taxon>
        <taxon>Dikarya</taxon>
        <taxon>Ascomycota</taxon>
        <taxon>Pezizomycotina</taxon>
        <taxon>Eurotiomycetes</taxon>
        <taxon>Chaetothyriomycetidae</taxon>
        <taxon>Chaetothyriales</taxon>
        <taxon>Trichomeriaceae</taxon>
        <taxon>Knufia</taxon>
    </lineage>
</organism>
<protein>
    <recommendedName>
        <fullName evidence="4">homogentisate 1,2-dioxygenase</fullName>
        <ecNumber evidence="4">1.13.11.5</ecNumber>
    </recommendedName>
</protein>
<evidence type="ECO:0000256" key="9">
    <source>
        <dbReference type="ARBA" id="ARBA00023004"/>
    </source>
</evidence>
<dbReference type="InterPro" id="IPR046451">
    <property type="entry name" value="HgmA_C"/>
</dbReference>
<dbReference type="EMBL" id="JAKLMC020000069">
    <property type="protein sequence ID" value="KAK5947771.1"/>
    <property type="molecule type" value="Genomic_DNA"/>
</dbReference>
<evidence type="ECO:0000256" key="6">
    <source>
        <dbReference type="ARBA" id="ARBA00022878"/>
    </source>
</evidence>
<evidence type="ECO:0000313" key="17">
    <source>
        <dbReference type="Proteomes" id="UP001316803"/>
    </source>
</evidence>
<keyword evidence="6" id="KW-0828">Tyrosine catabolism</keyword>
<accession>A0AAN8EWS3</accession>
<keyword evidence="9 12" id="KW-0408">Iron</keyword>
<evidence type="ECO:0000256" key="7">
    <source>
        <dbReference type="ARBA" id="ARBA00022964"/>
    </source>
</evidence>
<dbReference type="SUPFAM" id="SSF51182">
    <property type="entry name" value="RmlC-like cupins"/>
    <property type="match status" value="1"/>
</dbReference>
<sequence length="454" mass="50714">MPLTAFTYDDAYQYLNGFGDYHETESITGALPIARNSPQKPAYGLYTEKLSGTAFTVPRADNQQTWLYRILPSAAHANFEAYKPRASPTDTNGDTVNGLPNEKKLRFTPDQLLFDPFDIEEKEDWVSGMRLVAGAGDPTMKTGLGIYVITAGVDMPAKQAYYSADGDLLIVPQHGVLDIQTELGKLTVRPNEIVVIPRGIRFRVTLPTGPVRAFALELYQGHFKLPELGFIGSSGLANARDFQVPVAAYEEDHHSEWHVVARFDGDLFQLRQSHSPFDVVAWHGTYYPYKYDLSRFNTVGSVSFDHLDPSIYTVLTAPSDTAGVSIADFVFFAPRWSVQEDTFRPPWYHRNTMSEFSGMIEAEFDLSKSKGLQPAGATLHNTMSGHGPESRSHEVASKEELVPKKEGTSVKAFMFESSLMLGVTEWALTHSGKVRPSYTEEKWQPLKVHFQKPT</sequence>
<evidence type="ECO:0000256" key="11">
    <source>
        <dbReference type="PIRSR" id="PIRSR605708-1"/>
    </source>
</evidence>
<feature type="region of interest" description="Disordered" evidence="13">
    <location>
        <begin position="382"/>
        <end position="401"/>
    </location>
</feature>
<evidence type="ECO:0000256" key="3">
    <source>
        <dbReference type="ARBA" id="ARBA00007757"/>
    </source>
</evidence>
<feature type="active site" description="Proton acceptor" evidence="11">
    <location>
        <position position="306"/>
    </location>
</feature>
<dbReference type="InterPro" id="IPR046452">
    <property type="entry name" value="HgmA_N"/>
</dbReference>
<evidence type="ECO:0000259" key="15">
    <source>
        <dbReference type="Pfam" id="PF20510"/>
    </source>
</evidence>
<keyword evidence="5 12" id="KW-0479">Metal-binding</keyword>
<dbReference type="InterPro" id="IPR014710">
    <property type="entry name" value="RmlC-like_jellyroll"/>
</dbReference>
<feature type="domain" description="Homogentisate 1,2-dioxygenase N-terminal" evidence="15">
    <location>
        <begin position="13"/>
        <end position="293"/>
    </location>
</feature>
<evidence type="ECO:0000256" key="13">
    <source>
        <dbReference type="SAM" id="MobiDB-lite"/>
    </source>
</evidence>
<dbReference type="Gene3D" id="2.60.120.10">
    <property type="entry name" value="Jelly Rolls"/>
    <property type="match status" value="1"/>
</dbReference>